<name>A0AAV1FNH9_XYRNO</name>
<dbReference type="SUPFAM" id="SSF58113">
    <property type="entry name" value="Apolipoprotein A-I"/>
    <property type="match status" value="1"/>
</dbReference>
<reference evidence="2" key="1">
    <citation type="submission" date="2023-08" db="EMBL/GenBank/DDBJ databases">
        <authorList>
            <person name="Alioto T."/>
            <person name="Alioto T."/>
            <person name="Gomez Garrido J."/>
        </authorList>
    </citation>
    <scope>NUCLEOTIDE SEQUENCE</scope>
</reference>
<evidence type="ECO:0000313" key="3">
    <source>
        <dbReference type="Proteomes" id="UP001178508"/>
    </source>
</evidence>
<dbReference type="AlphaFoldDB" id="A0AAV1FNH9"/>
<proteinExistence type="predicted"/>
<organism evidence="2 3">
    <name type="scientific">Xyrichtys novacula</name>
    <name type="common">Pearly razorfish</name>
    <name type="synonym">Hemipteronotus novacula</name>
    <dbReference type="NCBI Taxonomy" id="13765"/>
    <lineage>
        <taxon>Eukaryota</taxon>
        <taxon>Metazoa</taxon>
        <taxon>Chordata</taxon>
        <taxon>Craniata</taxon>
        <taxon>Vertebrata</taxon>
        <taxon>Euteleostomi</taxon>
        <taxon>Actinopterygii</taxon>
        <taxon>Neopterygii</taxon>
        <taxon>Teleostei</taxon>
        <taxon>Neoteleostei</taxon>
        <taxon>Acanthomorphata</taxon>
        <taxon>Eupercaria</taxon>
        <taxon>Labriformes</taxon>
        <taxon>Labridae</taxon>
        <taxon>Xyrichtys</taxon>
    </lineage>
</organism>
<feature type="signal peptide" evidence="1">
    <location>
        <begin position="1"/>
        <end position="16"/>
    </location>
</feature>
<gene>
    <name evidence="2" type="ORF">XNOV1_A035049</name>
</gene>
<feature type="chain" id="PRO_5043931411" evidence="1">
    <location>
        <begin position="17"/>
        <end position="296"/>
    </location>
</feature>
<sequence length="296" mass="33005">MKILLLTLVVFTGCHANLLQADNPKPQLEVLTDAIFDSMRIVFKTVDDAGEKFKRTTFGHIVIQYLHDGLNGAIIFVIGHDTRPPLEVTDTMATAVNVMSEISGFVHQQVETLRDKLQPVAERAAPVMEIVAGCSANLFHADEPKSPLDVWTRAVDDCVKIAFQAADNTYEKVILTKFGHEIDERLKEAADFAFRTTGKAYHELPPETKEIIRNFADTVFSVGKFVEDTLKLVNKELQPLAEMMAPEIQTMADGLVTSARLVVDTASPYVDKLVENVDPFAQDVQARLISLYKRFL</sequence>
<keyword evidence="3" id="KW-1185">Reference proteome</keyword>
<dbReference type="Gene3D" id="1.20.120.20">
    <property type="entry name" value="Apolipoprotein"/>
    <property type="match status" value="1"/>
</dbReference>
<evidence type="ECO:0000313" key="2">
    <source>
        <dbReference type="EMBL" id="CAJ1062660.1"/>
    </source>
</evidence>
<keyword evidence="1" id="KW-0732">Signal</keyword>
<dbReference type="Proteomes" id="UP001178508">
    <property type="component" value="Chromosome 8"/>
</dbReference>
<evidence type="ECO:0000256" key="1">
    <source>
        <dbReference type="SAM" id="SignalP"/>
    </source>
</evidence>
<dbReference type="EMBL" id="OY660871">
    <property type="protein sequence ID" value="CAJ1062660.1"/>
    <property type="molecule type" value="Genomic_DNA"/>
</dbReference>
<accession>A0AAV1FNH9</accession>
<protein>
    <submittedName>
        <fullName evidence="2">Apolipoprotein Eb-like</fullName>
    </submittedName>
</protein>